<dbReference type="Proteomes" id="UP000257109">
    <property type="component" value="Unassembled WGS sequence"/>
</dbReference>
<organism evidence="1 2">
    <name type="scientific">Mucuna pruriens</name>
    <name type="common">Velvet bean</name>
    <name type="synonym">Dolichos pruriens</name>
    <dbReference type="NCBI Taxonomy" id="157652"/>
    <lineage>
        <taxon>Eukaryota</taxon>
        <taxon>Viridiplantae</taxon>
        <taxon>Streptophyta</taxon>
        <taxon>Embryophyta</taxon>
        <taxon>Tracheophyta</taxon>
        <taxon>Spermatophyta</taxon>
        <taxon>Magnoliopsida</taxon>
        <taxon>eudicotyledons</taxon>
        <taxon>Gunneridae</taxon>
        <taxon>Pentapetalae</taxon>
        <taxon>rosids</taxon>
        <taxon>fabids</taxon>
        <taxon>Fabales</taxon>
        <taxon>Fabaceae</taxon>
        <taxon>Papilionoideae</taxon>
        <taxon>50 kb inversion clade</taxon>
        <taxon>NPAAA clade</taxon>
        <taxon>indigoferoid/millettioid clade</taxon>
        <taxon>Phaseoleae</taxon>
        <taxon>Mucuna</taxon>
    </lineage>
</organism>
<dbReference type="AlphaFoldDB" id="A0A371HIQ7"/>
<name>A0A371HIQ7_MUCPR</name>
<evidence type="ECO:0000313" key="1">
    <source>
        <dbReference type="EMBL" id="RDY02687.1"/>
    </source>
</evidence>
<keyword evidence="2" id="KW-1185">Reference proteome</keyword>
<protein>
    <recommendedName>
        <fullName evidence="3">Copia protein</fullName>
    </recommendedName>
</protein>
<dbReference type="OrthoDB" id="2640446at2759"/>
<gene>
    <name evidence="1" type="ORF">CR513_13832</name>
</gene>
<evidence type="ECO:0008006" key="3">
    <source>
        <dbReference type="Google" id="ProtNLM"/>
    </source>
</evidence>
<comment type="caution">
    <text evidence="1">The sequence shown here is derived from an EMBL/GenBank/DDBJ whole genome shotgun (WGS) entry which is preliminary data.</text>
</comment>
<feature type="non-terminal residue" evidence="1">
    <location>
        <position position="1"/>
    </location>
</feature>
<evidence type="ECO:0000313" key="2">
    <source>
        <dbReference type="Proteomes" id="UP000257109"/>
    </source>
</evidence>
<proteinExistence type="predicted"/>
<accession>A0A371HIQ7</accession>
<reference evidence="1" key="1">
    <citation type="submission" date="2018-05" db="EMBL/GenBank/DDBJ databases">
        <title>Draft genome of Mucuna pruriens seed.</title>
        <authorList>
            <person name="Nnadi N.E."/>
            <person name="Vos R."/>
            <person name="Hasami M.H."/>
            <person name="Devisetty U.K."/>
            <person name="Aguiy J.C."/>
        </authorList>
    </citation>
    <scope>NUCLEOTIDE SEQUENCE [LARGE SCALE GENOMIC DNA]</scope>
    <source>
        <strain evidence="1">JCA_2017</strain>
    </source>
</reference>
<dbReference type="EMBL" id="QJKJ01002481">
    <property type="protein sequence ID" value="RDY02687.1"/>
    <property type="molecule type" value="Genomic_DNA"/>
</dbReference>
<sequence>MVRSMKSNAKLPQFLWIEALKMAILKTPFELLKGWKPSLLHIHVWGCLFEVRICNPQEKKLDPRTIIRVIGFKTLLMKKIIVRLNPLDQVIE</sequence>